<dbReference type="GO" id="GO:0008270">
    <property type="term" value="F:zinc ion binding"/>
    <property type="evidence" value="ECO:0007669"/>
    <property type="project" value="InterPro"/>
</dbReference>
<accession>A0A9P9ABJ0</accession>
<feature type="region of interest" description="Disordered" evidence="8">
    <location>
        <begin position="1"/>
        <end position="23"/>
    </location>
</feature>
<dbReference type="SMART" id="SM00906">
    <property type="entry name" value="Fungal_trans"/>
    <property type="match status" value="1"/>
</dbReference>
<dbReference type="AlphaFoldDB" id="A0A9P9ABJ0"/>
<evidence type="ECO:0000256" key="2">
    <source>
        <dbReference type="ARBA" id="ARBA00022723"/>
    </source>
</evidence>
<dbReference type="CDD" id="cd12148">
    <property type="entry name" value="fungal_TF_MHR"/>
    <property type="match status" value="1"/>
</dbReference>
<feature type="region of interest" description="Disordered" evidence="8">
    <location>
        <begin position="91"/>
        <end position="152"/>
    </location>
</feature>
<dbReference type="CDD" id="cd00067">
    <property type="entry name" value="GAL4"/>
    <property type="match status" value="1"/>
</dbReference>
<keyword evidence="4" id="KW-0805">Transcription regulation</keyword>
<dbReference type="GO" id="GO:0006351">
    <property type="term" value="P:DNA-templated transcription"/>
    <property type="evidence" value="ECO:0007669"/>
    <property type="project" value="InterPro"/>
</dbReference>
<evidence type="ECO:0000256" key="8">
    <source>
        <dbReference type="SAM" id="MobiDB-lite"/>
    </source>
</evidence>
<evidence type="ECO:0000256" key="5">
    <source>
        <dbReference type="ARBA" id="ARBA00023125"/>
    </source>
</evidence>
<evidence type="ECO:0000259" key="9">
    <source>
        <dbReference type="PROSITE" id="PS50048"/>
    </source>
</evidence>
<dbReference type="PANTHER" id="PTHR47782">
    <property type="entry name" value="ZN(II)2CYS6 TRANSCRIPTION FACTOR (EUROFUNG)-RELATED"/>
    <property type="match status" value="1"/>
</dbReference>
<feature type="compositionally biased region" description="Acidic residues" evidence="8">
    <location>
        <begin position="137"/>
        <end position="146"/>
    </location>
</feature>
<dbReference type="PROSITE" id="PS50048">
    <property type="entry name" value="ZN2_CY6_FUNGAL_2"/>
    <property type="match status" value="1"/>
</dbReference>
<dbReference type="GO" id="GO:0043565">
    <property type="term" value="F:sequence-specific DNA binding"/>
    <property type="evidence" value="ECO:0007669"/>
    <property type="project" value="TreeGrafter"/>
</dbReference>
<name>A0A9P9ABJ0_9PEZI</name>
<dbReference type="EMBL" id="JAGSXJ010000008">
    <property type="protein sequence ID" value="KAH6689061.1"/>
    <property type="molecule type" value="Genomic_DNA"/>
</dbReference>
<keyword evidence="11" id="KW-1185">Reference proteome</keyword>
<keyword evidence="2" id="KW-0479">Metal-binding</keyword>
<reference evidence="10" key="1">
    <citation type="journal article" date="2021" name="Nat. Commun.">
        <title>Genetic determinants of endophytism in the Arabidopsis root mycobiome.</title>
        <authorList>
            <person name="Mesny F."/>
            <person name="Miyauchi S."/>
            <person name="Thiergart T."/>
            <person name="Pickel B."/>
            <person name="Atanasova L."/>
            <person name="Karlsson M."/>
            <person name="Huettel B."/>
            <person name="Barry K.W."/>
            <person name="Haridas S."/>
            <person name="Chen C."/>
            <person name="Bauer D."/>
            <person name="Andreopoulos W."/>
            <person name="Pangilinan J."/>
            <person name="LaButti K."/>
            <person name="Riley R."/>
            <person name="Lipzen A."/>
            <person name="Clum A."/>
            <person name="Drula E."/>
            <person name="Henrissat B."/>
            <person name="Kohler A."/>
            <person name="Grigoriev I.V."/>
            <person name="Martin F.M."/>
            <person name="Hacquard S."/>
        </authorList>
    </citation>
    <scope>NUCLEOTIDE SEQUENCE</scope>
    <source>
        <strain evidence="10">MPI-SDFR-AT-0117</strain>
    </source>
</reference>
<dbReference type="Proteomes" id="UP000770015">
    <property type="component" value="Unassembled WGS sequence"/>
</dbReference>
<dbReference type="InterPro" id="IPR007219">
    <property type="entry name" value="XnlR_reg_dom"/>
</dbReference>
<keyword evidence="7" id="KW-0539">Nucleus</keyword>
<evidence type="ECO:0000313" key="10">
    <source>
        <dbReference type="EMBL" id="KAH6689061.1"/>
    </source>
</evidence>
<dbReference type="Gene3D" id="4.10.240.10">
    <property type="entry name" value="Zn(2)-C6 fungal-type DNA-binding domain"/>
    <property type="match status" value="1"/>
</dbReference>
<feature type="region of interest" description="Disordered" evidence="8">
    <location>
        <begin position="396"/>
        <end position="421"/>
    </location>
</feature>
<organism evidence="10 11">
    <name type="scientific">Plectosphaerella plurivora</name>
    <dbReference type="NCBI Taxonomy" id="936078"/>
    <lineage>
        <taxon>Eukaryota</taxon>
        <taxon>Fungi</taxon>
        <taxon>Dikarya</taxon>
        <taxon>Ascomycota</taxon>
        <taxon>Pezizomycotina</taxon>
        <taxon>Sordariomycetes</taxon>
        <taxon>Hypocreomycetidae</taxon>
        <taxon>Glomerellales</taxon>
        <taxon>Plectosphaerellaceae</taxon>
        <taxon>Plectosphaerella</taxon>
    </lineage>
</organism>
<proteinExistence type="predicted"/>
<dbReference type="SUPFAM" id="SSF57701">
    <property type="entry name" value="Zn2/Cys6 DNA-binding domain"/>
    <property type="match status" value="1"/>
</dbReference>
<evidence type="ECO:0000256" key="6">
    <source>
        <dbReference type="ARBA" id="ARBA00023163"/>
    </source>
</evidence>
<dbReference type="GO" id="GO:0045944">
    <property type="term" value="P:positive regulation of transcription by RNA polymerase II"/>
    <property type="evidence" value="ECO:0007669"/>
    <property type="project" value="TreeGrafter"/>
</dbReference>
<dbReference type="InterPro" id="IPR036864">
    <property type="entry name" value="Zn2-C6_fun-type_DNA-bd_sf"/>
</dbReference>
<dbReference type="Pfam" id="PF00172">
    <property type="entry name" value="Zn_clus"/>
    <property type="match status" value="1"/>
</dbReference>
<evidence type="ECO:0000313" key="11">
    <source>
        <dbReference type="Proteomes" id="UP000770015"/>
    </source>
</evidence>
<feature type="compositionally biased region" description="Polar residues" evidence="8">
    <location>
        <begin position="1"/>
        <end position="11"/>
    </location>
</feature>
<dbReference type="InterPro" id="IPR001138">
    <property type="entry name" value="Zn2Cys6_DnaBD"/>
</dbReference>
<protein>
    <submittedName>
        <fullName evidence="10">Fungal-specific transcription factor domain-containing protein</fullName>
    </submittedName>
</protein>
<evidence type="ECO:0000256" key="4">
    <source>
        <dbReference type="ARBA" id="ARBA00023015"/>
    </source>
</evidence>
<dbReference type="Pfam" id="PF04082">
    <property type="entry name" value="Fungal_trans"/>
    <property type="match status" value="1"/>
</dbReference>
<evidence type="ECO:0000256" key="3">
    <source>
        <dbReference type="ARBA" id="ARBA00022833"/>
    </source>
</evidence>
<evidence type="ECO:0000256" key="7">
    <source>
        <dbReference type="ARBA" id="ARBA00023242"/>
    </source>
</evidence>
<dbReference type="GO" id="GO:0000981">
    <property type="term" value="F:DNA-binding transcription factor activity, RNA polymerase II-specific"/>
    <property type="evidence" value="ECO:0007669"/>
    <property type="project" value="InterPro"/>
</dbReference>
<comment type="subcellular location">
    <subcellularLocation>
        <location evidence="1">Nucleus</location>
    </subcellularLocation>
</comment>
<sequence>MSTPRLPSSADSRGGASPSPATRAQACVRCWTRKQKCDRVLPSCSACVDVGVECVDRFQDIDSRLADDDASISHASIASYVASLKRRVAELENGTSQSSQEPPSKRPRTSSYQNQVPVATAAASEPSATIVSINGDGDSEPEEPSGEESAVRDTMGAIGFLSNRAMAEPRLGPRDATPHRLTLTEVVVAALAVTGNDPSMAGPSQPMMVLGDHQVPLTREATISHLRLFLDWAFFTPYLNHNRLLEHFEETVSSHGTPQTNNVPPLHRFNAYLAIATGIMMSPDANRLSFLASSLHALSLKLLPVILRSRKQLEAIHAIAMLLFFSIHSSAGGSSWHLLGLALRTCIALGLHKDAAAQVLVQDDSDLDPVWLFWTLYIMDRSLSSIMDRPFSIQDSDISLPPPSDNDPSPEESDSTRTKRAASRHLLRQAQLLSDTRDHSSTDPMPSYYNLCFWRDSLPSLRDAPITLRLWSDNVDQLACRSLMQIVHPAPQTPMPQAILSSAAELETETIKSCQRLINSLYERSGKGNSSLSSFIDGYDVLSAVVIMACLTHRLGKQDSYHSAGTFESISKASTVVTHLAGRFPALRAFQELLLKISGRMMEEHMGKTQDFFNKLDGLPVIIPRRLRQFIRNEFP</sequence>
<comment type="caution">
    <text evidence="10">The sequence shown here is derived from an EMBL/GenBank/DDBJ whole genome shotgun (WGS) entry which is preliminary data.</text>
</comment>
<keyword evidence="5" id="KW-0238">DNA-binding</keyword>
<dbReference type="OrthoDB" id="1621678at2759"/>
<dbReference type="SMART" id="SM00066">
    <property type="entry name" value="GAL4"/>
    <property type="match status" value="1"/>
</dbReference>
<feature type="domain" description="Zn(2)-C6 fungal-type" evidence="9">
    <location>
        <begin position="26"/>
        <end position="56"/>
    </location>
</feature>
<dbReference type="PANTHER" id="PTHR47782:SF14">
    <property type="entry name" value="ZN(II)2CYS6 TRANSCRIPTION FACTOR (EUROFUNG)"/>
    <property type="match status" value="1"/>
</dbReference>
<feature type="compositionally biased region" description="Polar residues" evidence="8">
    <location>
        <begin position="93"/>
        <end position="102"/>
    </location>
</feature>
<dbReference type="PROSITE" id="PS00463">
    <property type="entry name" value="ZN2_CY6_FUNGAL_1"/>
    <property type="match status" value="1"/>
</dbReference>
<keyword evidence="6" id="KW-0804">Transcription</keyword>
<gene>
    <name evidence="10" type="ORF">F5X68DRAFT_260634</name>
</gene>
<keyword evidence="3" id="KW-0862">Zinc</keyword>
<evidence type="ECO:0000256" key="1">
    <source>
        <dbReference type="ARBA" id="ARBA00004123"/>
    </source>
</evidence>
<dbReference type="InterPro" id="IPR052202">
    <property type="entry name" value="Yeast_MetPath_Reg"/>
</dbReference>
<dbReference type="GO" id="GO:0005634">
    <property type="term" value="C:nucleus"/>
    <property type="evidence" value="ECO:0007669"/>
    <property type="project" value="UniProtKB-SubCell"/>
</dbReference>